<evidence type="ECO:0000256" key="4">
    <source>
        <dbReference type="ARBA" id="ARBA00022927"/>
    </source>
</evidence>
<sequence length="154" mass="17377">MNYFTLLTGQEDKDSWCPSLSLNQRIIGFFVCTLLGWWTQMMSFASIFGVVTGSPTKFAIVFTLGNIITILSTSFLIGFVNQFKNMMTDHRREASIIFLSSIAFTLVAALMLHSKLLVFVCVLIEFCAYVWYCASYIPYGRNCIKNCLGSIGRN</sequence>
<dbReference type="GO" id="GO:0015031">
    <property type="term" value="P:protein transport"/>
    <property type="evidence" value="ECO:0007669"/>
    <property type="project" value="UniProtKB-KW"/>
</dbReference>
<feature type="transmembrane region" description="Helical" evidence="8">
    <location>
        <begin position="26"/>
        <end position="52"/>
    </location>
</feature>
<feature type="transmembrane region" description="Helical" evidence="8">
    <location>
        <begin position="117"/>
        <end position="137"/>
    </location>
</feature>
<dbReference type="InterPro" id="IPR007305">
    <property type="entry name" value="Vesicle_transpt_Got1/SFT2"/>
</dbReference>
<comment type="similarity">
    <text evidence="7 8">Belongs to the SFT2 family.</text>
</comment>
<dbReference type="eggNOG" id="KOG2887">
    <property type="taxonomic scope" value="Eukaryota"/>
</dbReference>
<evidence type="ECO:0000256" key="7">
    <source>
        <dbReference type="ARBA" id="ARBA00025800"/>
    </source>
</evidence>
<dbReference type="OrthoDB" id="73614at2759"/>
<dbReference type="OMA" id="IAAIVWK"/>
<dbReference type="GeneID" id="14907536"/>
<organism evidence="9 10">
    <name type="scientific">Ichthyophthirius multifiliis</name>
    <name type="common">White spot disease agent</name>
    <name type="synonym">Ich</name>
    <dbReference type="NCBI Taxonomy" id="5932"/>
    <lineage>
        <taxon>Eukaryota</taxon>
        <taxon>Sar</taxon>
        <taxon>Alveolata</taxon>
        <taxon>Ciliophora</taxon>
        <taxon>Intramacronucleata</taxon>
        <taxon>Oligohymenophorea</taxon>
        <taxon>Hymenostomatida</taxon>
        <taxon>Ophryoglenina</taxon>
        <taxon>Ichthyophthirius</taxon>
    </lineage>
</organism>
<dbReference type="EMBL" id="GL983870">
    <property type="protein sequence ID" value="EGR31397.1"/>
    <property type="molecule type" value="Genomic_DNA"/>
</dbReference>
<proteinExistence type="inferred from homology"/>
<dbReference type="RefSeq" id="XP_004034883.1">
    <property type="nucleotide sequence ID" value="XM_004034835.1"/>
</dbReference>
<comment type="function">
    <text evidence="8">May be involved in fusion of retrograde transport vesicles derived from an endocytic compartment with the Golgi complex.</text>
</comment>
<dbReference type="Proteomes" id="UP000008983">
    <property type="component" value="Unassembled WGS sequence"/>
</dbReference>
<dbReference type="PANTHER" id="PTHR23137:SF6">
    <property type="entry name" value="VESICLE TRANSPORT PROTEIN"/>
    <property type="match status" value="1"/>
</dbReference>
<keyword evidence="2 8" id="KW-0813">Transport</keyword>
<evidence type="ECO:0000256" key="8">
    <source>
        <dbReference type="RuleBase" id="RU363111"/>
    </source>
</evidence>
<dbReference type="STRING" id="857967.G0QTR0"/>
<dbReference type="Pfam" id="PF04178">
    <property type="entry name" value="Got1"/>
    <property type="match status" value="1"/>
</dbReference>
<name>G0QTR0_ICHMU</name>
<dbReference type="PANTHER" id="PTHR23137">
    <property type="entry name" value="VESICLE TRANSPORT PROTEIN-RELATED"/>
    <property type="match status" value="1"/>
</dbReference>
<keyword evidence="10" id="KW-1185">Reference proteome</keyword>
<keyword evidence="3 8" id="KW-0812">Transmembrane</keyword>
<feature type="transmembrane region" description="Helical" evidence="8">
    <location>
        <begin position="93"/>
        <end position="111"/>
    </location>
</feature>
<feature type="transmembrane region" description="Helical" evidence="8">
    <location>
        <begin position="58"/>
        <end position="81"/>
    </location>
</feature>
<dbReference type="GO" id="GO:0016020">
    <property type="term" value="C:membrane"/>
    <property type="evidence" value="ECO:0007669"/>
    <property type="project" value="UniProtKB-SubCell"/>
</dbReference>
<gene>
    <name evidence="9" type="ORF">IMG5_110770</name>
</gene>
<evidence type="ECO:0000313" key="9">
    <source>
        <dbReference type="EMBL" id="EGR31397.1"/>
    </source>
</evidence>
<dbReference type="GO" id="GO:0016192">
    <property type="term" value="P:vesicle-mediated transport"/>
    <property type="evidence" value="ECO:0007669"/>
    <property type="project" value="InterPro"/>
</dbReference>
<evidence type="ECO:0000313" key="10">
    <source>
        <dbReference type="Proteomes" id="UP000008983"/>
    </source>
</evidence>
<accession>G0QTR0</accession>
<evidence type="ECO:0000256" key="3">
    <source>
        <dbReference type="ARBA" id="ARBA00022692"/>
    </source>
</evidence>
<comment type="subcellular location">
    <subcellularLocation>
        <location evidence="1 8">Membrane</location>
        <topology evidence="1 8">Multi-pass membrane protein</topology>
    </subcellularLocation>
</comment>
<evidence type="ECO:0000256" key="2">
    <source>
        <dbReference type="ARBA" id="ARBA00022448"/>
    </source>
</evidence>
<protein>
    <recommendedName>
        <fullName evidence="8">Vesicle transport protein</fullName>
    </recommendedName>
</protein>
<dbReference type="InterPro" id="IPR011691">
    <property type="entry name" value="Vesicle_transpt_SFT2"/>
</dbReference>
<evidence type="ECO:0000256" key="1">
    <source>
        <dbReference type="ARBA" id="ARBA00004141"/>
    </source>
</evidence>
<keyword evidence="5 8" id="KW-1133">Transmembrane helix</keyword>
<dbReference type="InParanoid" id="G0QTR0"/>
<evidence type="ECO:0000256" key="6">
    <source>
        <dbReference type="ARBA" id="ARBA00023136"/>
    </source>
</evidence>
<keyword evidence="6 8" id="KW-0472">Membrane</keyword>
<dbReference type="GO" id="GO:0005737">
    <property type="term" value="C:cytoplasm"/>
    <property type="evidence" value="ECO:0007669"/>
    <property type="project" value="UniProtKB-ARBA"/>
</dbReference>
<dbReference type="GO" id="GO:0012505">
    <property type="term" value="C:endomembrane system"/>
    <property type="evidence" value="ECO:0007669"/>
    <property type="project" value="UniProtKB-ARBA"/>
</dbReference>
<reference evidence="9 10" key="1">
    <citation type="submission" date="2011-07" db="EMBL/GenBank/DDBJ databases">
        <authorList>
            <person name="Coyne R."/>
            <person name="Brami D."/>
            <person name="Johnson J."/>
            <person name="Hostetler J."/>
            <person name="Hannick L."/>
            <person name="Clark T."/>
            <person name="Cassidy-Hanley D."/>
            <person name="Inman J."/>
        </authorList>
    </citation>
    <scope>NUCLEOTIDE SEQUENCE [LARGE SCALE GENOMIC DNA]</scope>
    <source>
        <strain evidence="9 10">G5</strain>
    </source>
</reference>
<keyword evidence="4 8" id="KW-0653">Protein transport</keyword>
<evidence type="ECO:0000256" key="5">
    <source>
        <dbReference type="ARBA" id="ARBA00022989"/>
    </source>
</evidence>
<dbReference type="AlphaFoldDB" id="G0QTR0"/>